<dbReference type="GO" id="GO:0005778">
    <property type="term" value="C:peroxisomal membrane"/>
    <property type="evidence" value="ECO:0007669"/>
    <property type="project" value="UniProtKB-SubCell"/>
</dbReference>
<evidence type="ECO:0000256" key="2">
    <source>
        <dbReference type="ARBA" id="ARBA00023136"/>
    </source>
</evidence>
<protein>
    <submittedName>
        <fullName evidence="6">DEBR0S3_16028g1_1</fullName>
    </submittedName>
</protein>
<evidence type="ECO:0000313" key="7">
    <source>
        <dbReference type="Proteomes" id="UP000478008"/>
    </source>
</evidence>
<feature type="compositionally biased region" description="Polar residues" evidence="5">
    <location>
        <begin position="81"/>
        <end position="94"/>
    </location>
</feature>
<feature type="compositionally biased region" description="Basic and acidic residues" evidence="5">
    <location>
        <begin position="64"/>
        <end position="80"/>
    </location>
</feature>
<keyword evidence="1" id="KW-0962">Peroxisome biogenesis</keyword>
<gene>
    <name evidence="6" type="ORF">DEBR0S3_16028G</name>
</gene>
<evidence type="ECO:0000256" key="1">
    <source>
        <dbReference type="ARBA" id="ARBA00022593"/>
    </source>
</evidence>
<dbReference type="OMA" id="HECISWE"/>
<dbReference type="InterPro" id="IPR008733">
    <property type="entry name" value="PEX11"/>
</dbReference>
<feature type="region of interest" description="Disordered" evidence="5">
    <location>
        <begin position="34"/>
        <end position="96"/>
    </location>
</feature>
<dbReference type="Pfam" id="PF05648">
    <property type="entry name" value="PEX11"/>
    <property type="match status" value="1"/>
</dbReference>
<dbReference type="AlphaFoldDB" id="A0A7D9H0D5"/>
<evidence type="ECO:0000256" key="4">
    <source>
        <dbReference type="ARBA" id="ARBA00046271"/>
    </source>
</evidence>
<keyword evidence="2" id="KW-0472">Membrane</keyword>
<evidence type="ECO:0000256" key="5">
    <source>
        <dbReference type="SAM" id="MobiDB-lite"/>
    </source>
</evidence>
<organism evidence="6 7">
    <name type="scientific">Dekkera bruxellensis</name>
    <name type="common">Brettanomyces custersii</name>
    <dbReference type="NCBI Taxonomy" id="5007"/>
    <lineage>
        <taxon>Eukaryota</taxon>
        <taxon>Fungi</taxon>
        <taxon>Dikarya</taxon>
        <taxon>Ascomycota</taxon>
        <taxon>Saccharomycotina</taxon>
        <taxon>Pichiomycetes</taxon>
        <taxon>Pichiales</taxon>
        <taxon>Pichiaceae</taxon>
        <taxon>Brettanomyces</taxon>
    </lineage>
</organism>
<proteinExistence type="predicted"/>
<name>A0A7D9H0D5_DEKBR</name>
<dbReference type="Proteomes" id="UP000478008">
    <property type="component" value="Unassembled WGS sequence"/>
</dbReference>
<reference evidence="6 7" key="1">
    <citation type="submission" date="2019-07" db="EMBL/GenBank/DDBJ databases">
        <authorList>
            <person name="Friedrich A."/>
            <person name="Schacherer J."/>
        </authorList>
    </citation>
    <scope>NUCLEOTIDE SEQUENCE [LARGE SCALE GENOMIC DNA]</scope>
</reference>
<evidence type="ECO:0000313" key="6">
    <source>
        <dbReference type="EMBL" id="VUG18623.1"/>
    </source>
</evidence>
<dbReference type="PANTHER" id="PTHR12652:SF50">
    <property type="entry name" value="PEROXIN 11"/>
    <property type="match status" value="1"/>
</dbReference>
<accession>A0A7D9H0D5</accession>
<comment type="subcellular location">
    <subcellularLocation>
        <location evidence="4">Peroxisome membrane</location>
    </subcellularLocation>
</comment>
<dbReference type="PANTHER" id="PTHR12652">
    <property type="entry name" value="PEROXISOMAL BIOGENESIS FACTOR 11"/>
    <property type="match status" value="1"/>
</dbReference>
<dbReference type="GO" id="GO:0016559">
    <property type="term" value="P:peroxisome fission"/>
    <property type="evidence" value="ECO:0007669"/>
    <property type="project" value="InterPro"/>
</dbReference>
<keyword evidence="7" id="KW-1185">Reference proteome</keyword>
<sequence length="422" mass="48025">MVTSGFEPLVDNPFKDAGVLGIYSPYYESSKQNFNRLRRSSPLKSPEPANRVPTLPRPSTPTPRRVDIDRIDANKSERMTDTGSLTSKKSTNSDKAIPINASLGNSHVSTMPHVHKDWLEVLRMCLNDLTGRDKAAKMLVYLLRLILSEAPKKAVYSSKNSVQIATFAKSPVVFVRQIALIAYSELFLRSGGSISGLNIYRQLLRAGSAPVHVIKLIRLIRKSVFLIVNCKCPPRRKMDEISSLWVNWSTITSICSLYYAWFDESLLLFNLGIIHKTELKRYHRFSSRHELLSWFATILVGLRNDYAKYGELNNRETSARIDFEVKVRAKKLLSRTNGVEFESSEVYSQKFIGAMQEVAYEKRILKLDIARLSCDLVYDSVFVLNQPMYKPLHLLFGLLSGSLGFYKVWLQKGREIDEKCGL</sequence>
<dbReference type="EMBL" id="CABFWN010000003">
    <property type="protein sequence ID" value="VUG18623.1"/>
    <property type="molecule type" value="Genomic_DNA"/>
</dbReference>
<evidence type="ECO:0000256" key="3">
    <source>
        <dbReference type="ARBA" id="ARBA00023140"/>
    </source>
</evidence>
<keyword evidence="3" id="KW-0576">Peroxisome</keyword>